<dbReference type="Proteomes" id="UP000249723">
    <property type="component" value="Unassembled WGS sequence"/>
</dbReference>
<dbReference type="PANTHER" id="PTHR47549">
    <property type="entry name" value="GOLGI APPARATUS MEMBRANE PROTEIN TVP38-RELATED"/>
    <property type="match status" value="1"/>
</dbReference>
<comment type="similarity">
    <text evidence="3">Belongs to the TVP38/TMEM64 family.</text>
</comment>
<keyword evidence="6 11" id="KW-0812">Transmembrane</keyword>
<dbReference type="OrthoDB" id="166803at2759"/>
<evidence type="ECO:0000256" key="1">
    <source>
        <dbReference type="ARBA" id="ARBA00002978"/>
    </source>
</evidence>
<sequence>MSPISSLKNEASEAKEASKEVWHFTRTHNWKKSARNSFRMKYFWYWFVGIILVAFAVVVAIYRDPIVSWFEPRKHNIVNLPASWAIPVAILVVLSFPPLGGHEIVLLVVGLIWGIWIGFAIACAGTFIGELACFFAFKYFFTEKARKVEHKSIFYACLARLMRDGGVWIVAVVRFSAIPGHVVTALQSTVGMPLWRYSIAVIISLPKQLAIVYLGVMFGETKDTSNQASIDKQRRISLGVFFGTAIATVLALYIVYMRARKLYPVVMAEAEERRALAAAELGENPPRSDPHDPTLIGAAWDGESISSDLDQGKDRVFSAGPHSYVLPARGRPVNFDDPHQLTDPIGYGQSPYAPPAQTPAEWTDVEARERWEAENQQQGGYNNGPPQGHYGAPHQIARVSLPRLDSYPPNSNPSTTSFTHLPLQGSDYNQPYQHPYAR</sequence>
<protein>
    <recommendedName>
        <fullName evidence="4">Golgi apparatus membrane protein TVP38</fullName>
    </recommendedName>
    <alternativeName>
        <fullName evidence="5">Golgi apparatus membrane protein tvp38</fullName>
    </alternativeName>
</protein>
<evidence type="ECO:0000256" key="2">
    <source>
        <dbReference type="ARBA" id="ARBA00004653"/>
    </source>
</evidence>
<feature type="region of interest" description="Disordered" evidence="10">
    <location>
        <begin position="327"/>
        <end position="359"/>
    </location>
</feature>
<dbReference type="STRING" id="289078.A0A2X0KBQ4"/>
<feature type="compositionally biased region" description="Low complexity" evidence="10">
    <location>
        <begin position="375"/>
        <end position="391"/>
    </location>
</feature>
<dbReference type="PANTHER" id="PTHR47549:SF2">
    <property type="entry name" value="GOLGI APPARATUS MEMBRANE PROTEIN TVP38"/>
    <property type="match status" value="1"/>
</dbReference>
<proteinExistence type="inferred from homology"/>
<evidence type="ECO:0000256" key="6">
    <source>
        <dbReference type="ARBA" id="ARBA00022692"/>
    </source>
</evidence>
<dbReference type="GO" id="GO:0000139">
    <property type="term" value="C:Golgi membrane"/>
    <property type="evidence" value="ECO:0007669"/>
    <property type="project" value="UniProtKB-SubCell"/>
</dbReference>
<comment type="function">
    <text evidence="1">Golgi membrane protein involved in vesicular trafficking and spindle migration.</text>
</comment>
<dbReference type="InterPro" id="IPR032816">
    <property type="entry name" value="VTT_dom"/>
</dbReference>
<keyword evidence="7 11" id="KW-1133">Transmembrane helix</keyword>
<evidence type="ECO:0000259" key="12">
    <source>
        <dbReference type="Pfam" id="PF09335"/>
    </source>
</evidence>
<feature type="transmembrane region" description="Helical" evidence="11">
    <location>
        <begin position="111"/>
        <end position="141"/>
    </location>
</feature>
<organism evidence="13 14">
    <name type="scientific">Microbotryum saponariae</name>
    <dbReference type="NCBI Taxonomy" id="289078"/>
    <lineage>
        <taxon>Eukaryota</taxon>
        <taxon>Fungi</taxon>
        <taxon>Dikarya</taxon>
        <taxon>Basidiomycota</taxon>
        <taxon>Pucciniomycotina</taxon>
        <taxon>Microbotryomycetes</taxon>
        <taxon>Microbotryales</taxon>
        <taxon>Microbotryaceae</taxon>
        <taxon>Microbotryum</taxon>
    </lineage>
</organism>
<keyword evidence="8" id="KW-0333">Golgi apparatus</keyword>
<evidence type="ECO:0000256" key="5">
    <source>
        <dbReference type="ARBA" id="ARBA00020673"/>
    </source>
</evidence>
<feature type="transmembrane region" description="Helical" evidence="11">
    <location>
        <begin position="43"/>
        <end position="62"/>
    </location>
</feature>
<evidence type="ECO:0000256" key="4">
    <source>
        <dbReference type="ARBA" id="ARBA00013533"/>
    </source>
</evidence>
<feature type="transmembrane region" description="Helical" evidence="11">
    <location>
        <begin position="195"/>
        <end position="216"/>
    </location>
</feature>
<evidence type="ECO:0000256" key="11">
    <source>
        <dbReference type="SAM" id="Phobius"/>
    </source>
</evidence>
<keyword evidence="9 11" id="KW-0472">Membrane</keyword>
<evidence type="ECO:0000256" key="3">
    <source>
        <dbReference type="ARBA" id="ARBA00008640"/>
    </source>
</evidence>
<accession>A0A2X0KBQ4</accession>
<dbReference type="Pfam" id="PF09335">
    <property type="entry name" value="VTT_dom"/>
    <property type="match status" value="1"/>
</dbReference>
<dbReference type="AlphaFoldDB" id="A0A2X0KBQ4"/>
<evidence type="ECO:0000313" key="14">
    <source>
        <dbReference type="Proteomes" id="UP000249723"/>
    </source>
</evidence>
<dbReference type="InterPro" id="IPR051076">
    <property type="entry name" value="Golgi_membrane_TVP38/TMEM64"/>
</dbReference>
<evidence type="ECO:0000256" key="7">
    <source>
        <dbReference type="ARBA" id="ARBA00022989"/>
    </source>
</evidence>
<feature type="transmembrane region" description="Helical" evidence="11">
    <location>
        <begin position="236"/>
        <end position="256"/>
    </location>
</feature>
<evidence type="ECO:0000256" key="10">
    <source>
        <dbReference type="SAM" id="MobiDB-lite"/>
    </source>
</evidence>
<keyword evidence="14" id="KW-1185">Reference proteome</keyword>
<evidence type="ECO:0000313" key="13">
    <source>
        <dbReference type="EMBL" id="SDA00355.1"/>
    </source>
</evidence>
<feature type="transmembrane region" description="Helical" evidence="11">
    <location>
        <begin position="82"/>
        <end position="99"/>
    </location>
</feature>
<name>A0A2X0KBQ4_9BASI</name>
<evidence type="ECO:0000256" key="9">
    <source>
        <dbReference type="ARBA" id="ARBA00023136"/>
    </source>
</evidence>
<comment type="subcellular location">
    <subcellularLocation>
        <location evidence="2">Golgi apparatus membrane</location>
        <topology evidence="2">Multi-pass membrane protein</topology>
    </subcellularLocation>
</comment>
<reference evidence="14" key="1">
    <citation type="submission" date="2016-10" db="EMBL/GenBank/DDBJ databases">
        <authorList>
            <person name="Jeantristanb JTB J.-T."/>
            <person name="Ricardo R."/>
        </authorList>
    </citation>
    <scope>NUCLEOTIDE SEQUENCE [LARGE SCALE GENOMIC DNA]</scope>
</reference>
<evidence type="ECO:0000256" key="8">
    <source>
        <dbReference type="ARBA" id="ARBA00023034"/>
    </source>
</evidence>
<feature type="domain" description="VTT" evidence="12">
    <location>
        <begin position="102"/>
        <end position="216"/>
    </location>
</feature>
<gene>
    <name evidence="13" type="ORF">BZ3500_MVSOF-1268-A1-R1_CHR9G10593</name>
</gene>
<feature type="region of interest" description="Disordered" evidence="10">
    <location>
        <begin position="372"/>
        <end position="438"/>
    </location>
</feature>
<dbReference type="EMBL" id="FMWP01000107">
    <property type="protein sequence ID" value="SDA00355.1"/>
    <property type="molecule type" value="Genomic_DNA"/>
</dbReference>
<feature type="compositionally biased region" description="Low complexity" evidence="10">
    <location>
        <begin position="408"/>
        <end position="417"/>
    </location>
</feature>